<dbReference type="Proteomes" id="UP000245368">
    <property type="component" value="Chromosome"/>
</dbReference>
<name>A0A2Z3JTM6_9DEIO</name>
<evidence type="ECO:0000313" key="3">
    <source>
        <dbReference type="Proteomes" id="UP000245368"/>
    </source>
</evidence>
<dbReference type="KEGG" id="dez:DKM44_12610"/>
<sequence length="83" mass="9397">MNRAQYLQLCILTSLRKRLWWVLLLAVVVVAALSALHLPLRLGLGAALLLILALSAAIGWSSYLRHQDDHGFNQRRWTSKTSF</sequence>
<dbReference type="AlphaFoldDB" id="A0A2Z3JTM6"/>
<evidence type="ECO:0000313" key="2">
    <source>
        <dbReference type="EMBL" id="AWN23964.1"/>
    </source>
</evidence>
<dbReference type="EMBL" id="CP029494">
    <property type="protein sequence ID" value="AWN23964.1"/>
    <property type="molecule type" value="Genomic_DNA"/>
</dbReference>
<evidence type="ECO:0000256" key="1">
    <source>
        <dbReference type="SAM" id="Phobius"/>
    </source>
</evidence>
<protein>
    <submittedName>
        <fullName evidence="2">Uncharacterized protein</fullName>
    </submittedName>
</protein>
<proteinExistence type="predicted"/>
<feature type="transmembrane region" description="Helical" evidence="1">
    <location>
        <begin position="20"/>
        <end position="38"/>
    </location>
</feature>
<keyword evidence="1" id="KW-0472">Membrane</keyword>
<gene>
    <name evidence="2" type="ORF">DKM44_12610</name>
</gene>
<organism evidence="2 3">
    <name type="scientific">Deinococcus irradiatisoli</name>
    <dbReference type="NCBI Taxonomy" id="2202254"/>
    <lineage>
        <taxon>Bacteria</taxon>
        <taxon>Thermotogati</taxon>
        <taxon>Deinococcota</taxon>
        <taxon>Deinococci</taxon>
        <taxon>Deinococcales</taxon>
        <taxon>Deinococcaceae</taxon>
        <taxon>Deinococcus</taxon>
    </lineage>
</organism>
<dbReference type="RefSeq" id="WP_109827692.1">
    <property type="nucleotide sequence ID" value="NZ_CP029494.1"/>
</dbReference>
<keyword evidence="1" id="KW-0812">Transmembrane</keyword>
<accession>A0A2Z3JTM6</accession>
<keyword evidence="3" id="KW-1185">Reference proteome</keyword>
<feature type="transmembrane region" description="Helical" evidence="1">
    <location>
        <begin position="44"/>
        <end position="64"/>
    </location>
</feature>
<keyword evidence="1" id="KW-1133">Transmembrane helix</keyword>
<reference evidence="2 3" key="1">
    <citation type="submission" date="2018-05" db="EMBL/GenBank/DDBJ databases">
        <title>Complete Genome Sequence of Deinococcus sp. strain 17bor-2.</title>
        <authorList>
            <person name="Srinivasan S."/>
        </authorList>
    </citation>
    <scope>NUCLEOTIDE SEQUENCE [LARGE SCALE GENOMIC DNA]</scope>
    <source>
        <strain evidence="2 3">17bor-2</strain>
    </source>
</reference>